<dbReference type="OrthoDB" id="45007at2759"/>
<dbReference type="Proteomes" id="UP000030665">
    <property type="component" value="Unassembled WGS sequence"/>
</dbReference>
<accession>A0A077Z0F2</accession>
<dbReference type="Gene3D" id="3.60.21.10">
    <property type="match status" value="1"/>
</dbReference>
<dbReference type="InterPro" id="IPR029052">
    <property type="entry name" value="Metallo-depent_PP-like"/>
</dbReference>
<reference evidence="2" key="1">
    <citation type="submission" date="2014-01" db="EMBL/GenBank/DDBJ databases">
        <authorList>
            <person name="Aslett M."/>
        </authorList>
    </citation>
    <scope>NUCLEOTIDE SEQUENCE</scope>
</reference>
<dbReference type="InterPro" id="IPR051918">
    <property type="entry name" value="STPP_CPPED1"/>
</dbReference>
<gene>
    <name evidence="2" type="ORF">TTRE_0000179601</name>
</gene>
<keyword evidence="3" id="KW-1185">Reference proteome</keyword>
<reference evidence="2" key="2">
    <citation type="submission" date="2014-03" db="EMBL/GenBank/DDBJ databases">
        <title>The whipworm genome and dual-species transcriptomics of an intimate host-pathogen interaction.</title>
        <authorList>
            <person name="Foth B.J."/>
            <person name="Tsai I.J."/>
            <person name="Reid A.J."/>
            <person name="Bancroft A.J."/>
            <person name="Nichol S."/>
            <person name="Tracey A."/>
            <person name="Holroyd N."/>
            <person name="Cotton J.A."/>
            <person name="Stanley E.J."/>
            <person name="Zarowiecki M."/>
            <person name="Liu J.Z."/>
            <person name="Huckvale T."/>
            <person name="Cooper P.J."/>
            <person name="Grencis R.K."/>
            <person name="Berriman M."/>
        </authorList>
    </citation>
    <scope>NUCLEOTIDE SEQUENCE [LARGE SCALE GENOMIC DNA]</scope>
</reference>
<dbReference type="EMBL" id="HG805858">
    <property type="protein sequence ID" value="CDW53531.1"/>
    <property type="molecule type" value="Genomic_DNA"/>
</dbReference>
<name>A0A077Z0F2_TRITR</name>
<proteinExistence type="predicted"/>
<sequence>MADFDERRSDDYIGSFAIIADPQFGLLKPEQNDWSVEKTLLDNTISAINALNEQPSFVAFVGDLTHAEPFTSEKQAQIQDFFSCVRNLRARPLFLCGNHDIGDRPTINSLRAYRQSFGSDYYSIDQLDSKFIFLNSQLFFGYRDFVDESAMQWTWLTDLCNSVFVLPYRHVVVLQHVPPFVESLKEAPKPIRNNDMTFNLPDVNIRLNLLGKLGAVGVRQIFCGHLHRNAIAEDADFQVVVTNSTTSVANNGYRLVRVYKEHITHRYIPVPSNNLPTPPATFPPIQ</sequence>
<dbReference type="InterPro" id="IPR004843">
    <property type="entry name" value="Calcineurin-like_PHP"/>
</dbReference>
<dbReference type="Pfam" id="PF00149">
    <property type="entry name" value="Metallophos"/>
    <property type="match status" value="1"/>
</dbReference>
<dbReference type="STRING" id="36087.A0A077Z0F2"/>
<evidence type="ECO:0000313" key="2">
    <source>
        <dbReference type="EMBL" id="CDW53531.1"/>
    </source>
</evidence>
<dbReference type="PANTHER" id="PTHR43143">
    <property type="entry name" value="METALLOPHOSPHOESTERASE, CALCINEURIN SUPERFAMILY"/>
    <property type="match status" value="1"/>
</dbReference>
<dbReference type="SUPFAM" id="SSF56300">
    <property type="entry name" value="Metallo-dependent phosphatases"/>
    <property type="match status" value="1"/>
</dbReference>
<dbReference type="PANTHER" id="PTHR43143:SF1">
    <property type="entry name" value="SERINE_THREONINE-PROTEIN PHOSPHATASE CPPED1"/>
    <property type="match status" value="1"/>
</dbReference>
<dbReference type="GO" id="GO:0016787">
    <property type="term" value="F:hydrolase activity"/>
    <property type="evidence" value="ECO:0007669"/>
    <property type="project" value="InterPro"/>
</dbReference>
<protein>
    <submittedName>
        <fullName evidence="2">Metallophos domain containing protein</fullName>
    </submittedName>
</protein>
<organism evidence="2 3">
    <name type="scientific">Trichuris trichiura</name>
    <name type="common">Whipworm</name>
    <name type="synonym">Trichocephalus trichiurus</name>
    <dbReference type="NCBI Taxonomy" id="36087"/>
    <lineage>
        <taxon>Eukaryota</taxon>
        <taxon>Metazoa</taxon>
        <taxon>Ecdysozoa</taxon>
        <taxon>Nematoda</taxon>
        <taxon>Enoplea</taxon>
        <taxon>Dorylaimia</taxon>
        <taxon>Trichinellida</taxon>
        <taxon>Trichuridae</taxon>
        <taxon>Trichuris</taxon>
    </lineage>
</organism>
<evidence type="ECO:0000259" key="1">
    <source>
        <dbReference type="Pfam" id="PF00149"/>
    </source>
</evidence>
<evidence type="ECO:0000313" key="3">
    <source>
        <dbReference type="Proteomes" id="UP000030665"/>
    </source>
</evidence>
<feature type="domain" description="Calcineurin-like phosphoesterase" evidence="1">
    <location>
        <begin position="16"/>
        <end position="228"/>
    </location>
</feature>
<dbReference type="AlphaFoldDB" id="A0A077Z0F2"/>